<evidence type="ECO:0000313" key="3">
    <source>
        <dbReference type="Proteomes" id="UP001168972"/>
    </source>
</evidence>
<sequence length="229" mass="25720">MHEQSVELSWEFKWKKGIVGQTSSLRLWHGNRGPLNVTIVQVSGGNGSGGGNEYLGTEPTLELKPTPSPLSETSATLPSDNNDTFTGIKNIRSNSALKTCDLPEIFVIDYTDDDNNNNNNNNNSNDESNLRVKKKLRFNKQIAPVNSFGSQTPFVSPRNEQSWRRKTTARGVDPRLLLGSVSGGDRNAWEGRYRVKEHRRAGKATFQGQVYNFLERPTGWKCFLYHFSV</sequence>
<feature type="region of interest" description="Disordered" evidence="1">
    <location>
        <begin position="110"/>
        <end position="130"/>
    </location>
</feature>
<evidence type="ECO:0000313" key="2">
    <source>
        <dbReference type="EMBL" id="KAK0183532.1"/>
    </source>
</evidence>
<protein>
    <recommendedName>
        <fullName evidence="4">Potassium voltage-gated channel subfamily KQT member 1</fullName>
    </recommendedName>
</protein>
<dbReference type="Proteomes" id="UP001168972">
    <property type="component" value="Unassembled WGS sequence"/>
</dbReference>
<accession>A0AA39G8J6</accession>
<gene>
    <name evidence="2" type="ORF">PV327_001569</name>
</gene>
<proteinExistence type="predicted"/>
<keyword evidence="3" id="KW-1185">Reference proteome</keyword>
<name>A0AA39G8J6_MICHY</name>
<organism evidence="2 3">
    <name type="scientific">Microctonus hyperodae</name>
    <name type="common">Parasitoid wasp</name>
    <dbReference type="NCBI Taxonomy" id="165561"/>
    <lineage>
        <taxon>Eukaryota</taxon>
        <taxon>Metazoa</taxon>
        <taxon>Ecdysozoa</taxon>
        <taxon>Arthropoda</taxon>
        <taxon>Hexapoda</taxon>
        <taxon>Insecta</taxon>
        <taxon>Pterygota</taxon>
        <taxon>Neoptera</taxon>
        <taxon>Endopterygota</taxon>
        <taxon>Hymenoptera</taxon>
        <taxon>Apocrita</taxon>
        <taxon>Ichneumonoidea</taxon>
        <taxon>Braconidae</taxon>
        <taxon>Euphorinae</taxon>
        <taxon>Microctonus</taxon>
    </lineage>
</organism>
<dbReference type="EMBL" id="JAQQBR010000001">
    <property type="protein sequence ID" value="KAK0183532.1"/>
    <property type="molecule type" value="Genomic_DNA"/>
</dbReference>
<comment type="caution">
    <text evidence="2">The sequence shown here is derived from an EMBL/GenBank/DDBJ whole genome shotgun (WGS) entry which is preliminary data.</text>
</comment>
<evidence type="ECO:0000256" key="1">
    <source>
        <dbReference type="SAM" id="MobiDB-lite"/>
    </source>
</evidence>
<feature type="compositionally biased region" description="Low complexity" evidence="1">
    <location>
        <begin position="116"/>
        <end position="127"/>
    </location>
</feature>
<reference evidence="2" key="1">
    <citation type="journal article" date="2023" name="bioRxiv">
        <title>Scaffold-level genome assemblies of two parasitoid biocontrol wasps reveal the parthenogenesis mechanism and an associated novel virus.</title>
        <authorList>
            <person name="Inwood S."/>
            <person name="Skelly J."/>
            <person name="Guhlin J."/>
            <person name="Harrop T."/>
            <person name="Goldson S."/>
            <person name="Dearden P."/>
        </authorList>
    </citation>
    <scope>NUCLEOTIDE SEQUENCE</scope>
    <source>
        <strain evidence="2">Lincoln</strain>
        <tissue evidence="2">Whole body</tissue>
    </source>
</reference>
<dbReference type="AlphaFoldDB" id="A0AA39G8J6"/>
<evidence type="ECO:0008006" key="4">
    <source>
        <dbReference type="Google" id="ProtNLM"/>
    </source>
</evidence>
<reference evidence="2" key="2">
    <citation type="submission" date="2023-03" db="EMBL/GenBank/DDBJ databases">
        <authorList>
            <person name="Inwood S.N."/>
            <person name="Skelly J.G."/>
            <person name="Guhlin J."/>
            <person name="Harrop T.W.R."/>
            <person name="Goldson S.G."/>
            <person name="Dearden P.K."/>
        </authorList>
    </citation>
    <scope>NUCLEOTIDE SEQUENCE</scope>
    <source>
        <strain evidence="2">Lincoln</strain>
        <tissue evidence="2">Whole body</tissue>
    </source>
</reference>